<evidence type="ECO:0000259" key="3">
    <source>
        <dbReference type="Pfam" id="PF18962"/>
    </source>
</evidence>
<dbReference type="Proteomes" id="UP001203342">
    <property type="component" value="Unassembled WGS sequence"/>
</dbReference>
<dbReference type="RefSeq" id="WP_250582933.1">
    <property type="nucleotide sequence ID" value="NZ_JAMLJN010000011.1"/>
</dbReference>
<gene>
    <name evidence="4" type="ORF">NAT47_11570</name>
</gene>
<comment type="caution">
    <text evidence="4">The sequence shown here is derived from an EMBL/GenBank/DDBJ whole genome shotgun (WGS) entry which is preliminary data.</text>
</comment>
<evidence type="ECO:0000313" key="5">
    <source>
        <dbReference type="Proteomes" id="UP001203342"/>
    </source>
</evidence>
<evidence type="ECO:0000259" key="2">
    <source>
        <dbReference type="Pfam" id="PF05057"/>
    </source>
</evidence>
<name>A0ABT0TJB0_9FLAO</name>
<dbReference type="InterPro" id="IPR029058">
    <property type="entry name" value="AB_hydrolase_fold"/>
</dbReference>
<feature type="domain" description="Secretion system C-terminal sorting" evidence="3">
    <location>
        <begin position="832"/>
        <end position="907"/>
    </location>
</feature>
<dbReference type="Pfam" id="PF18962">
    <property type="entry name" value="Por_Secre_tail"/>
    <property type="match status" value="1"/>
</dbReference>
<dbReference type="InterPro" id="IPR007751">
    <property type="entry name" value="DUF676_lipase-like"/>
</dbReference>
<evidence type="ECO:0000256" key="1">
    <source>
        <dbReference type="ARBA" id="ARBA00022729"/>
    </source>
</evidence>
<keyword evidence="1" id="KW-0732">Signal</keyword>
<dbReference type="Pfam" id="PF05057">
    <property type="entry name" value="DUF676"/>
    <property type="match status" value="1"/>
</dbReference>
<dbReference type="NCBIfam" id="TIGR04183">
    <property type="entry name" value="Por_Secre_tail"/>
    <property type="match status" value="1"/>
</dbReference>
<sequence length="910" mass="101607">MLYNVAGINPFLEKQITVIAPLKERVTSGTVTFRLLPSFMLQLTGLPIKNLVANFGTTTNYNLITNSVVSTTNPIVNFTTSGTKTFTFTVTFSNNTTETLTASMYIEVPPVATTTFRATTAFPLEEDFVGTDGITTETAGNIAFQGYNETTETKGTLEYRTYYNLVTNDGSTQSKIRKEIIILDGYDPGDGRKIYTESLGYSQDKSSLYELMYYDHDNNPATLKENLVEKLRNAPYGFDVTLVNFPAGADYIERNAMAVVSLLQRETAKLEANGSTEKIALIGPSMGGLISRYALAYMEKNNLNHNTRLWVSFDSPHLGANIPIGAQENLYFYGYKGRKDQAKIKFDENFRSPAARQMLIEQLDYVQENAPYPTDLMPNGTVSNGGNNNTNFRQQFQTRLNTNGLAGSSGYPQNVRKIAMINGTTNGTKTNTENQMFLELAAFKIIKYGQIFGTPLQTKINVARIEDRFMGTPYSTTQTFSGKAIYFAGWNNNFPYAINGIVTRTNINPRGSMDNVPGGTFNTQGIIKDEFDVALNEQIPGRKSIEWRTYTPNHAFIPTVSSLAFKNPNFNWSTALNRNLVCDPNNKEIYFDSYFAPSKNEEHVFVSAENANWLIKELEGNAQVPHFPIGKNVLSGPDSFCTNATYSFNDVCKIPSVPVWSVSGNIQIINQTDYAVEVVKTNADAYGYAEITATFQNGQKLIKKVWIGQPYIFGSNPSPAELEYFVDVNLCPVETQTLCLGGDTYENRKTICVAGLDSNSQWEIVKLSGNFNWNRSNNVLYIHPYTLGQISFKVRVSNSCGFSNWVTFTLNVDKCNSNGFLMRGDALTTYMIYPNPSKDMVYIDLRDQNNLPEIKSKVYGELYDLMGNLKSNVEIVDHKAVFSVNGLNKGIYVLKIYINGNEESHQIAVE</sequence>
<dbReference type="EMBL" id="JAMLJN010000011">
    <property type="protein sequence ID" value="MCL9771054.1"/>
    <property type="molecule type" value="Genomic_DNA"/>
</dbReference>
<feature type="domain" description="DUF676" evidence="2">
    <location>
        <begin position="258"/>
        <end position="320"/>
    </location>
</feature>
<proteinExistence type="predicted"/>
<dbReference type="Gene3D" id="3.40.50.1820">
    <property type="entry name" value="alpha/beta hydrolase"/>
    <property type="match status" value="1"/>
</dbReference>
<keyword evidence="5" id="KW-1185">Reference proteome</keyword>
<organism evidence="4 5">
    <name type="scientific">Flavobacterium fragile</name>
    <dbReference type="NCBI Taxonomy" id="2949085"/>
    <lineage>
        <taxon>Bacteria</taxon>
        <taxon>Pseudomonadati</taxon>
        <taxon>Bacteroidota</taxon>
        <taxon>Flavobacteriia</taxon>
        <taxon>Flavobacteriales</taxon>
        <taxon>Flavobacteriaceae</taxon>
        <taxon>Flavobacterium</taxon>
    </lineage>
</organism>
<protein>
    <submittedName>
        <fullName evidence="4">T9SS type A sorting domain-containing protein</fullName>
    </submittedName>
</protein>
<dbReference type="InterPro" id="IPR026444">
    <property type="entry name" value="Secre_tail"/>
</dbReference>
<evidence type="ECO:0000313" key="4">
    <source>
        <dbReference type="EMBL" id="MCL9771054.1"/>
    </source>
</evidence>
<dbReference type="SUPFAM" id="SSF53474">
    <property type="entry name" value="alpha/beta-Hydrolases"/>
    <property type="match status" value="1"/>
</dbReference>
<accession>A0ABT0TJB0</accession>
<reference evidence="4 5" key="1">
    <citation type="submission" date="2022-05" db="EMBL/GenBank/DDBJ databases">
        <title>Flavobacterium sp., isolated from activated sludge.</title>
        <authorList>
            <person name="Ran Q."/>
        </authorList>
    </citation>
    <scope>NUCLEOTIDE SEQUENCE [LARGE SCALE GENOMIC DNA]</scope>
    <source>
        <strain evidence="4 5">HXWNR69</strain>
    </source>
</reference>